<feature type="transmembrane region" description="Helical" evidence="2">
    <location>
        <begin position="43"/>
        <end position="63"/>
    </location>
</feature>
<dbReference type="EMBL" id="VULO01000007">
    <property type="protein sequence ID" value="MSS84460.1"/>
    <property type="molecule type" value="Genomic_DNA"/>
</dbReference>
<comment type="caution">
    <text evidence="3">The sequence shown here is derived from an EMBL/GenBank/DDBJ whole genome shotgun (WGS) entry which is preliminary data.</text>
</comment>
<keyword evidence="2" id="KW-0472">Membrane</keyword>
<evidence type="ECO:0000313" key="4">
    <source>
        <dbReference type="Proteomes" id="UP000470875"/>
    </source>
</evidence>
<reference evidence="3 4" key="1">
    <citation type="submission" date="2019-08" db="EMBL/GenBank/DDBJ databases">
        <title>In-depth cultivation of the pig gut microbiome towards novel bacterial diversity and tailored functional studies.</title>
        <authorList>
            <person name="Wylensek D."/>
            <person name="Hitch T.C.A."/>
            <person name="Clavel T."/>
        </authorList>
    </citation>
    <scope>NUCLEOTIDE SEQUENCE [LARGE SCALE GENOMIC DNA]</scope>
    <source>
        <strain evidence="3 4">WB03_NA08</strain>
    </source>
</reference>
<organism evidence="3 4">
    <name type="scientific">Scrofimicrobium canadense</name>
    <dbReference type="NCBI Taxonomy" id="2652290"/>
    <lineage>
        <taxon>Bacteria</taxon>
        <taxon>Bacillati</taxon>
        <taxon>Actinomycetota</taxon>
        <taxon>Actinomycetes</taxon>
        <taxon>Actinomycetales</taxon>
        <taxon>Actinomycetaceae</taxon>
        <taxon>Scrofimicrobium</taxon>
    </lineage>
</organism>
<dbReference type="Proteomes" id="UP000470875">
    <property type="component" value="Unassembled WGS sequence"/>
</dbReference>
<keyword evidence="4" id="KW-1185">Reference proteome</keyword>
<name>A0A6N7VU13_9ACTO</name>
<dbReference type="AlphaFoldDB" id="A0A6N7VU13"/>
<dbReference type="RefSeq" id="WP_154544834.1">
    <property type="nucleotide sequence ID" value="NZ_VULO01000007.1"/>
</dbReference>
<gene>
    <name evidence="3" type="ORF">FYJ24_06725</name>
</gene>
<evidence type="ECO:0000313" key="3">
    <source>
        <dbReference type="EMBL" id="MSS84460.1"/>
    </source>
</evidence>
<feature type="region of interest" description="Disordered" evidence="1">
    <location>
        <begin position="1"/>
        <end position="23"/>
    </location>
</feature>
<sequence length="404" mass="44235">MYLLDSTPPHPQGSLTSSDVSSAKELPERSHGFFARHHMRPTLAVILMVAAFLIGGLGAPFLVSPHALEHVKLIIEGRSNEAITLDHDYLFEAEPLLDTFASIEEQLGNSQVFDLHISQIWMRATIPTSADADTADVISVEDQRVNDRQPALIQPSDPSRDRFSFNEVDWGSVIAHIPEAQNVATAKGLSEPILTAIRVQRDSTSFARIQITLTFDNPYGNVNVRLDANGELLPIEYFEQLPETDHQTLRYSQEQFENALSQIVETTGSDLSTRVINYGDRLLVNSYIPSGDSGPSLTEVDFRGGRIEDSRVLDGGAQTTPDAIFTLDEVTWSTADANIECATQEFAALGASEPSVSRIIIERSMVGIDEPLALLVRIYVDSPDGISGYVEFAPDGSLQRVAGP</sequence>
<proteinExistence type="predicted"/>
<evidence type="ECO:0000256" key="2">
    <source>
        <dbReference type="SAM" id="Phobius"/>
    </source>
</evidence>
<evidence type="ECO:0000256" key="1">
    <source>
        <dbReference type="SAM" id="MobiDB-lite"/>
    </source>
</evidence>
<accession>A0A6N7VU13</accession>
<keyword evidence="2" id="KW-1133">Transmembrane helix</keyword>
<keyword evidence="2" id="KW-0812">Transmembrane</keyword>
<protein>
    <submittedName>
        <fullName evidence="3">Uncharacterized protein</fullName>
    </submittedName>
</protein>